<dbReference type="Proteomes" id="UP000784294">
    <property type="component" value="Unassembled WGS sequence"/>
</dbReference>
<evidence type="ECO:0000313" key="1">
    <source>
        <dbReference type="EMBL" id="VEL37310.1"/>
    </source>
</evidence>
<proteinExistence type="predicted"/>
<dbReference type="AlphaFoldDB" id="A0A448XIC3"/>
<accession>A0A448XIC3</accession>
<reference evidence="1" key="1">
    <citation type="submission" date="2018-11" db="EMBL/GenBank/DDBJ databases">
        <authorList>
            <consortium name="Pathogen Informatics"/>
        </authorList>
    </citation>
    <scope>NUCLEOTIDE SEQUENCE</scope>
</reference>
<evidence type="ECO:0000313" key="2">
    <source>
        <dbReference type="Proteomes" id="UP000784294"/>
    </source>
</evidence>
<comment type="caution">
    <text evidence="1">The sequence shown here is derived from an EMBL/GenBank/DDBJ whole genome shotgun (WGS) entry which is preliminary data.</text>
</comment>
<organism evidence="1 2">
    <name type="scientific">Protopolystoma xenopodis</name>
    <dbReference type="NCBI Taxonomy" id="117903"/>
    <lineage>
        <taxon>Eukaryota</taxon>
        <taxon>Metazoa</taxon>
        <taxon>Spiralia</taxon>
        <taxon>Lophotrochozoa</taxon>
        <taxon>Platyhelminthes</taxon>
        <taxon>Monogenea</taxon>
        <taxon>Polyopisthocotylea</taxon>
        <taxon>Polystomatidea</taxon>
        <taxon>Polystomatidae</taxon>
        <taxon>Protopolystoma</taxon>
    </lineage>
</organism>
<keyword evidence="2" id="KW-1185">Reference proteome</keyword>
<protein>
    <submittedName>
        <fullName evidence="1">Uncharacterized protein</fullName>
    </submittedName>
</protein>
<gene>
    <name evidence="1" type="ORF">PXEA_LOCUS30750</name>
</gene>
<name>A0A448XIC3_9PLAT</name>
<sequence length="198" mass="20833">MTSYAVVSCGPTHKACPEIPIDCLPSGVVVSAVLGLPLINFTTTNSDVTNRNFPSCQTSDGDLDDSQTIGLTTEAVTTHLLAHPVETNTGPQPHSDQIHDSVVYASGNYRVLEQPVALSSQPSGLNSSRSAWQMATSLMSTFSSSMATYLTPQIKRVSAVIPTFTSVPSPLLSDLIDPPVSPSASLSLVDQELSTAND</sequence>
<dbReference type="EMBL" id="CAAALY010254589">
    <property type="protein sequence ID" value="VEL37310.1"/>
    <property type="molecule type" value="Genomic_DNA"/>
</dbReference>